<evidence type="ECO:0000313" key="4">
    <source>
        <dbReference type="Proteomes" id="UP001169760"/>
    </source>
</evidence>
<protein>
    <submittedName>
        <fullName evidence="3">Mandelate racemase/muconate lactonizing enzyme family protein</fullName>
    </submittedName>
</protein>
<dbReference type="InterPro" id="IPR018110">
    <property type="entry name" value="Mandel_Rmase/mucon_lact_enz_CS"/>
</dbReference>
<proteinExistence type="predicted"/>
<dbReference type="Proteomes" id="UP001169760">
    <property type="component" value="Unassembled WGS sequence"/>
</dbReference>
<dbReference type="CDD" id="cd03316">
    <property type="entry name" value="MR_like"/>
    <property type="match status" value="1"/>
</dbReference>
<dbReference type="Pfam" id="PF13378">
    <property type="entry name" value="MR_MLE_C"/>
    <property type="match status" value="1"/>
</dbReference>
<dbReference type="InterPro" id="IPR029065">
    <property type="entry name" value="Enolase_C-like"/>
</dbReference>
<accession>A0AAW7XDZ9</accession>
<dbReference type="InterPro" id="IPR034593">
    <property type="entry name" value="DgoD-like"/>
</dbReference>
<dbReference type="SMART" id="SM00922">
    <property type="entry name" value="MR_MLE"/>
    <property type="match status" value="1"/>
</dbReference>
<dbReference type="PROSITE" id="PS00908">
    <property type="entry name" value="MR_MLE_1"/>
    <property type="match status" value="1"/>
</dbReference>
<comment type="caution">
    <text evidence="3">The sequence shown here is derived from an EMBL/GenBank/DDBJ whole genome shotgun (WGS) entry which is preliminary data.</text>
</comment>
<dbReference type="GO" id="GO:0016829">
    <property type="term" value="F:lyase activity"/>
    <property type="evidence" value="ECO:0007669"/>
    <property type="project" value="UniProtKB-KW"/>
</dbReference>
<dbReference type="PANTHER" id="PTHR48080:SF2">
    <property type="entry name" value="D-GALACTONATE DEHYDRATASE"/>
    <property type="match status" value="1"/>
</dbReference>
<keyword evidence="1" id="KW-0456">Lyase</keyword>
<gene>
    <name evidence="3" type="ORF">Q4521_19920</name>
</gene>
<reference evidence="3" key="1">
    <citation type="submission" date="2023-07" db="EMBL/GenBank/DDBJ databases">
        <title>Genome content predicts the carbon catabolic preferences of heterotrophic bacteria.</title>
        <authorList>
            <person name="Gralka M."/>
        </authorList>
    </citation>
    <scope>NUCLEOTIDE SEQUENCE</scope>
    <source>
        <strain evidence="3">I3M17_2</strain>
    </source>
</reference>
<organism evidence="3 4">
    <name type="scientific">Saccharophagus degradans</name>
    <dbReference type="NCBI Taxonomy" id="86304"/>
    <lineage>
        <taxon>Bacteria</taxon>
        <taxon>Pseudomonadati</taxon>
        <taxon>Pseudomonadota</taxon>
        <taxon>Gammaproteobacteria</taxon>
        <taxon>Cellvibrionales</taxon>
        <taxon>Cellvibrionaceae</taxon>
        <taxon>Saccharophagus</taxon>
    </lineage>
</organism>
<dbReference type="PANTHER" id="PTHR48080">
    <property type="entry name" value="D-GALACTONATE DEHYDRATASE-RELATED"/>
    <property type="match status" value="1"/>
</dbReference>
<dbReference type="InterPro" id="IPR013342">
    <property type="entry name" value="Mandelate_racemase_C"/>
</dbReference>
<dbReference type="SFLD" id="SFLDG00179">
    <property type="entry name" value="mandelate_racemase"/>
    <property type="match status" value="1"/>
</dbReference>
<evidence type="ECO:0000256" key="1">
    <source>
        <dbReference type="ARBA" id="ARBA00023239"/>
    </source>
</evidence>
<dbReference type="InterPro" id="IPR013341">
    <property type="entry name" value="Mandelate_racemase_N_dom"/>
</dbReference>
<dbReference type="GO" id="GO:0009063">
    <property type="term" value="P:amino acid catabolic process"/>
    <property type="evidence" value="ECO:0007669"/>
    <property type="project" value="InterPro"/>
</dbReference>
<dbReference type="AlphaFoldDB" id="A0AAW7XDZ9"/>
<evidence type="ECO:0000313" key="3">
    <source>
        <dbReference type="EMBL" id="MDO6424768.1"/>
    </source>
</evidence>
<name>A0AAW7XDZ9_9GAMM</name>
<dbReference type="EMBL" id="JAUOPB010000017">
    <property type="protein sequence ID" value="MDO6424768.1"/>
    <property type="molecule type" value="Genomic_DNA"/>
</dbReference>
<dbReference type="Pfam" id="PF02746">
    <property type="entry name" value="MR_MLE_N"/>
    <property type="match status" value="1"/>
</dbReference>
<feature type="domain" description="Mandelate racemase/muconate lactonizing enzyme C-terminal" evidence="2">
    <location>
        <begin position="148"/>
        <end position="243"/>
    </location>
</feature>
<dbReference type="SFLD" id="SFLDS00001">
    <property type="entry name" value="Enolase"/>
    <property type="match status" value="1"/>
</dbReference>
<evidence type="ECO:0000259" key="2">
    <source>
        <dbReference type="SMART" id="SM00922"/>
    </source>
</evidence>
<dbReference type="RefSeq" id="WP_216064895.1">
    <property type="nucleotide sequence ID" value="NZ_JAHKPP010000036.1"/>
</dbReference>
<sequence>MKIECIRTYHLRCHLDKPFGFSQWYYDQRNVLVIEVVSDQGVSGWGECYGPADVTQGCVEKFYAPRIIGMSPIATDAIWQHMWRASLDFARGGVMMGAMSGIDMALWDLKGKLLGQSVSELMGGRLRDKVNCYATGMYYVDQPEEQLLETLVEEGVGYANQGFEAMKIKVGKNLQFDERFSVALREALPNTELMADSNHAYDLPEAIRMGRILDELNYRWFEEPLSPEFTHQFRQLQDKLDLPIATGECEQTRFGFQRLIASGGVQLLQPDLAYCGGPSEALKIRAMASASGINCIAHVWGTQLNLAAATHFLATGYTEPGRLEAKNLLLEYDRTENPLRDTIYSDMIDVSQGKATVPTTPGLGVTIDTKAMQEFLVTKTENKA</sequence>